<protein>
    <submittedName>
        <fullName evidence="4">Tasp1 protein</fullName>
    </submittedName>
</protein>
<feature type="compositionally biased region" description="Acidic residues" evidence="3">
    <location>
        <begin position="96"/>
        <end position="114"/>
    </location>
</feature>
<dbReference type="PANTHER" id="PTHR10188">
    <property type="entry name" value="L-ASPARAGINASE"/>
    <property type="match status" value="1"/>
</dbReference>
<reference evidence="4 5" key="1">
    <citation type="journal article" date="2013" name="Genome Biol.">
        <title>Genome of Acanthamoeba castellanii highlights extensive lateral gene transfer and early evolution of tyrosine kinase signaling.</title>
        <authorList>
            <person name="Clarke M."/>
            <person name="Lohan A.J."/>
            <person name="Liu B."/>
            <person name="Lagkouvardos I."/>
            <person name="Roy S."/>
            <person name="Zafar N."/>
            <person name="Bertelli C."/>
            <person name="Schilde C."/>
            <person name="Kianianmomeni A."/>
            <person name="Burglin T.R."/>
            <person name="Frech C."/>
            <person name="Turcotte B."/>
            <person name="Kopec K.O."/>
            <person name="Synnott J.M."/>
            <person name="Choo C."/>
            <person name="Paponov I."/>
            <person name="Finkler A."/>
            <person name="Soon Heng Tan C."/>
            <person name="Hutchins A.P."/>
            <person name="Weinmeier T."/>
            <person name="Rattei T."/>
            <person name="Chu J.S."/>
            <person name="Gimenez G."/>
            <person name="Irimia M."/>
            <person name="Rigden D.J."/>
            <person name="Fitzpatrick D.A."/>
            <person name="Lorenzo-Morales J."/>
            <person name="Bateman A."/>
            <person name="Chiu C.H."/>
            <person name="Tang P."/>
            <person name="Hegemann P."/>
            <person name="Fromm H."/>
            <person name="Raoult D."/>
            <person name="Greub G."/>
            <person name="Miranda-Saavedra D."/>
            <person name="Chen N."/>
            <person name="Nash P."/>
            <person name="Ginger M.L."/>
            <person name="Horn M."/>
            <person name="Schaap P."/>
            <person name="Caler L."/>
            <person name="Loftus B."/>
        </authorList>
    </citation>
    <scope>NUCLEOTIDE SEQUENCE [LARGE SCALE GENOMIC DNA]</scope>
    <source>
        <strain evidence="4 5">Neff</strain>
    </source>
</reference>
<dbReference type="Gene3D" id="3.60.20.30">
    <property type="entry name" value="(Glycosyl)asparaginase"/>
    <property type="match status" value="1"/>
</dbReference>
<keyword evidence="5" id="KW-1185">Reference proteome</keyword>
<dbReference type="GO" id="GO:0005737">
    <property type="term" value="C:cytoplasm"/>
    <property type="evidence" value="ECO:0007669"/>
    <property type="project" value="TreeGrafter"/>
</dbReference>
<dbReference type="GeneID" id="14911625"/>
<feature type="site" description="Cleavage; by autolysis" evidence="2">
    <location>
        <begin position="186"/>
        <end position="187"/>
    </location>
</feature>
<evidence type="ECO:0000256" key="2">
    <source>
        <dbReference type="PIRSR" id="PIRSR600246-3"/>
    </source>
</evidence>
<dbReference type="InterPro" id="IPR000246">
    <property type="entry name" value="Peptidase_T2"/>
</dbReference>
<dbReference type="PANTHER" id="PTHR10188:SF8">
    <property type="entry name" value="THREONINE ASPARTASE 1"/>
    <property type="match status" value="1"/>
</dbReference>
<dbReference type="VEuPathDB" id="AmoebaDB:ACA1_389150"/>
<feature type="region of interest" description="Disordered" evidence="3">
    <location>
        <begin position="142"/>
        <end position="180"/>
    </location>
</feature>
<sequence length="366" mass="38410">MGAASEASLSDGGFGAVGAVSGVRSPITLAHAIMTAERKGRLPLGRVPPMFLVGEGARRWGLAHGVEGVLPLPSSPTSHLRRKRARHETEKRRDGGDDDDKGEVEGESGEDEDPMVAPRARAAWEKYSARLRLWAELEERKERRRCGADEAEGDDGDNDGGGEVHRAKRPKTDLAAAEAESDSLYDTVGAICIDATGKTAAGVSSGGIAMKWEGRVGEAALYGCGCWASGLDLNPSSSSATPRSPRVAVACSASGVGEQITKSLLASTACREMVGADEADVGARRALEHFFAANAREGDGTQHAGFIALRATTTSHSGRSAEEGEEEEGGEEDDDAAALIEGDLVVAHSTESMAYGFIDHTLRPRD</sequence>
<evidence type="ECO:0000313" key="5">
    <source>
        <dbReference type="Proteomes" id="UP000011083"/>
    </source>
</evidence>
<dbReference type="GO" id="GO:0051604">
    <property type="term" value="P:protein maturation"/>
    <property type="evidence" value="ECO:0007669"/>
    <property type="project" value="TreeGrafter"/>
</dbReference>
<dbReference type="Proteomes" id="UP000011083">
    <property type="component" value="Unassembled WGS sequence"/>
</dbReference>
<dbReference type="KEGG" id="acan:ACA1_389150"/>
<dbReference type="InterPro" id="IPR029055">
    <property type="entry name" value="Ntn_hydrolases_N"/>
</dbReference>
<dbReference type="STRING" id="1257118.L8GEC7"/>
<accession>L8GEC7</accession>
<dbReference type="AlphaFoldDB" id="L8GEC7"/>
<evidence type="ECO:0000313" key="4">
    <source>
        <dbReference type="EMBL" id="ELR11204.1"/>
    </source>
</evidence>
<feature type="compositionally biased region" description="Acidic residues" evidence="3">
    <location>
        <begin position="323"/>
        <end position="334"/>
    </location>
</feature>
<feature type="region of interest" description="Disordered" evidence="3">
    <location>
        <begin position="68"/>
        <end position="118"/>
    </location>
</feature>
<evidence type="ECO:0000256" key="3">
    <source>
        <dbReference type="SAM" id="MobiDB-lite"/>
    </source>
</evidence>
<dbReference type="SUPFAM" id="SSF56235">
    <property type="entry name" value="N-terminal nucleophile aminohydrolases (Ntn hydrolases)"/>
    <property type="match status" value="1"/>
</dbReference>
<dbReference type="RefSeq" id="XP_004333217.1">
    <property type="nucleotide sequence ID" value="XM_004333169.1"/>
</dbReference>
<dbReference type="Pfam" id="PF01112">
    <property type="entry name" value="Asparaginase_2"/>
    <property type="match status" value="1"/>
</dbReference>
<feature type="active site" description="Nucleophile" evidence="1">
    <location>
        <position position="187"/>
    </location>
</feature>
<dbReference type="GO" id="GO:0004298">
    <property type="term" value="F:threonine-type endopeptidase activity"/>
    <property type="evidence" value="ECO:0007669"/>
    <property type="project" value="TreeGrafter"/>
</dbReference>
<feature type="compositionally biased region" description="Acidic residues" evidence="3">
    <location>
        <begin position="149"/>
        <end position="160"/>
    </location>
</feature>
<feature type="region of interest" description="Disordered" evidence="3">
    <location>
        <begin position="312"/>
        <end position="334"/>
    </location>
</feature>
<proteinExistence type="predicted"/>
<gene>
    <name evidence="4" type="ORF">ACA1_389150</name>
</gene>
<dbReference type="OrthoDB" id="19407at2759"/>
<dbReference type="EMBL" id="KB008156">
    <property type="protein sequence ID" value="ELR11204.1"/>
    <property type="molecule type" value="Genomic_DNA"/>
</dbReference>
<name>L8GEC7_ACACF</name>
<organism evidence="4 5">
    <name type="scientific">Acanthamoeba castellanii (strain ATCC 30010 / Neff)</name>
    <dbReference type="NCBI Taxonomy" id="1257118"/>
    <lineage>
        <taxon>Eukaryota</taxon>
        <taxon>Amoebozoa</taxon>
        <taxon>Discosea</taxon>
        <taxon>Longamoebia</taxon>
        <taxon>Centramoebida</taxon>
        <taxon>Acanthamoebidae</taxon>
        <taxon>Acanthamoeba</taxon>
    </lineage>
</organism>
<evidence type="ECO:0000256" key="1">
    <source>
        <dbReference type="PIRSR" id="PIRSR600246-1"/>
    </source>
</evidence>